<feature type="compositionally biased region" description="Polar residues" evidence="1">
    <location>
        <begin position="10"/>
        <end position="21"/>
    </location>
</feature>
<feature type="region of interest" description="Disordered" evidence="1">
    <location>
        <begin position="1"/>
        <end position="26"/>
    </location>
</feature>
<sequence length="747" mass="85563">MARRKKTGKRASSQAASQPADNNDVYGMDESQRRLRKEGFHPAVTSLAPREIVVAWTARLVTGKPTREQFLGLGLSKGSDYTPSRYMTTGMLLLRYESRWARSVDEPDDKTNKLATIFNSIHIGGEVANYLFEQGWKSVFNAASSSSSSWRAIANSIKIWDFYASDLRTDGHSGVLLAVTPECTIGELNLASHLDPYGLDPTNTLSTWCQDAMKYEREIYLSIYLIHNRIHRKIGKGKNPQNKQHGQKILPVDFMAPKIVAAVSDIREVRGIWGFNPFVSNSPSQLFQPSIIFSAMRLRAMLRHISEQQKALKVLHFEKIPLLDRRMVAVILRECPNVRMIGIYDCPLIHFGDVLCLIDLIYEVNYKRREAGLPEITALDFYPRFNHGTPFETGRSATYGLTWGPHKLDVVQRGFFYIILKAFVKAKRINLGLLFDKDKAFCNYLRQVPNYPLAVPMFLDALYRYVDARDRQSQKKALYDLVKPVRLGLTRDMDRDWQTRYMDTLGDYLVFCSSCGYETLEEFYSGPARDMQPHLRVCAGCILQRWLDDEDDHLKEYKKQILDTLYPSWKGSDFNKDAPIPKFAKGVINLHSTKSVRPDTNHLYVDSNGVMCTRQAMRDMVRDNKIHYDSLVNLPALGSIVANSKLWGRVYNKCNNLDVYCRAIRCLTEQEEKRETEKKQARRVDGGKPDTVEELQPPTQILEGNIPSHDIDSAFLFHWGLTQKGWGAEERKVEAPRDDQVKPDGFW</sequence>
<proteinExistence type="predicted"/>
<name>A0A179FMX2_METCM</name>
<accession>A0A179FMX2</accession>
<dbReference type="GO" id="GO:0005840">
    <property type="term" value="C:ribosome"/>
    <property type="evidence" value="ECO:0007669"/>
    <property type="project" value="UniProtKB-KW"/>
</dbReference>
<comment type="caution">
    <text evidence="2">The sequence shown here is derived from an EMBL/GenBank/DDBJ whole genome shotgun (WGS) entry which is preliminary data.</text>
</comment>
<feature type="region of interest" description="Disordered" evidence="1">
    <location>
        <begin position="672"/>
        <end position="694"/>
    </location>
</feature>
<feature type="compositionally biased region" description="Basic and acidic residues" evidence="1">
    <location>
        <begin position="672"/>
        <end position="691"/>
    </location>
</feature>
<dbReference type="KEGG" id="pchm:VFPPC_08423"/>
<protein>
    <submittedName>
        <fullName evidence="2">Ribosomal protein L36</fullName>
    </submittedName>
</protein>
<dbReference type="RefSeq" id="XP_018144019.1">
    <property type="nucleotide sequence ID" value="XM_018287139.1"/>
</dbReference>
<dbReference type="EMBL" id="LSBJ02000004">
    <property type="protein sequence ID" value="OAQ66932.1"/>
    <property type="molecule type" value="Genomic_DNA"/>
</dbReference>
<evidence type="ECO:0000313" key="3">
    <source>
        <dbReference type="Proteomes" id="UP000078397"/>
    </source>
</evidence>
<feature type="region of interest" description="Disordered" evidence="1">
    <location>
        <begin position="728"/>
        <end position="747"/>
    </location>
</feature>
<organism evidence="2 3">
    <name type="scientific">Pochonia chlamydosporia 170</name>
    <dbReference type="NCBI Taxonomy" id="1380566"/>
    <lineage>
        <taxon>Eukaryota</taxon>
        <taxon>Fungi</taxon>
        <taxon>Dikarya</taxon>
        <taxon>Ascomycota</taxon>
        <taxon>Pezizomycotina</taxon>
        <taxon>Sordariomycetes</taxon>
        <taxon>Hypocreomycetidae</taxon>
        <taxon>Hypocreales</taxon>
        <taxon>Clavicipitaceae</taxon>
        <taxon>Pochonia</taxon>
    </lineage>
</organism>
<gene>
    <name evidence="2" type="ORF">VFPPC_08423</name>
</gene>
<dbReference type="STRING" id="1380566.A0A179FMX2"/>
<dbReference type="OrthoDB" id="5428138at2759"/>
<evidence type="ECO:0000313" key="2">
    <source>
        <dbReference type="EMBL" id="OAQ66932.1"/>
    </source>
</evidence>
<evidence type="ECO:0000256" key="1">
    <source>
        <dbReference type="SAM" id="MobiDB-lite"/>
    </source>
</evidence>
<dbReference type="GeneID" id="28851133"/>
<keyword evidence="2" id="KW-0689">Ribosomal protein</keyword>
<keyword evidence="2" id="KW-0687">Ribonucleoprotein</keyword>
<dbReference type="AlphaFoldDB" id="A0A179FMX2"/>
<keyword evidence="3" id="KW-1185">Reference proteome</keyword>
<dbReference type="Proteomes" id="UP000078397">
    <property type="component" value="Unassembled WGS sequence"/>
</dbReference>
<reference evidence="2 3" key="1">
    <citation type="journal article" date="2016" name="PLoS Pathog.">
        <title>Biosynthesis of antibiotic leucinostatins in bio-control fungus Purpureocillium lilacinum and their inhibition on phytophthora revealed by genome mining.</title>
        <authorList>
            <person name="Wang G."/>
            <person name="Liu Z."/>
            <person name="Lin R."/>
            <person name="Li E."/>
            <person name="Mao Z."/>
            <person name="Ling J."/>
            <person name="Yang Y."/>
            <person name="Yin W.B."/>
            <person name="Xie B."/>
        </authorList>
    </citation>
    <scope>NUCLEOTIDE SEQUENCE [LARGE SCALE GENOMIC DNA]</scope>
    <source>
        <strain evidence="2">170</strain>
    </source>
</reference>